<feature type="domain" description="HTH araC/xylS-type" evidence="7">
    <location>
        <begin position="196"/>
        <end position="296"/>
    </location>
</feature>
<feature type="compositionally biased region" description="Acidic residues" evidence="6">
    <location>
        <begin position="308"/>
        <end position="323"/>
    </location>
</feature>
<dbReference type="FunFam" id="1.10.10.60:FF:000132">
    <property type="entry name" value="AraC family transcriptional regulator"/>
    <property type="match status" value="1"/>
</dbReference>
<evidence type="ECO:0000259" key="7">
    <source>
        <dbReference type="PROSITE" id="PS01124"/>
    </source>
</evidence>
<keyword evidence="4" id="KW-0010">Activator</keyword>
<dbReference type="Gene3D" id="1.10.10.60">
    <property type="entry name" value="Homeodomain-like"/>
    <property type="match status" value="2"/>
</dbReference>
<evidence type="ECO:0000256" key="2">
    <source>
        <dbReference type="ARBA" id="ARBA00023015"/>
    </source>
</evidence>
<dbReference type="InterPro" id="IPR020449">
    <property type="entry name" value="Tscrpt_reg_AraC-type_HTH"/>
</dbReference>
<evidence type="ECO:0000256" key="1">
    <source>
        <dbReference type="ARBA" id="ARBA00022491"/>
    </source>
</evidence>
<name>A0A3D8K2I5_9BURK</name>
<dbReference type="InterPro" id="IPR009057">
    <property type="entry name" value="Homeodomain-like_sf"/>
</dbReference>
<dbReference type="GO" id="GO:0043565">
    <property type="term" value="F:sequence-specific DNA binding"/>
    <property type="evidence" value="ECO:0007669"/>
    <property type="project" value="InterPro"/>
</dbReference>
<feature type="region of interest" description="Disordered" evidence="6">
    <location>
        <begin position="296"/>
        <end position="323"/>
    </location>
</feature>
<dbReference type="GO" id="GO:0003700">
    <property type="term" value="F:DNA-binding transcription factor activity"/>
    <property type="evidence" value="ECO:0007669"/>
    <property type="project" value="InterPro"/>
</dbReference>
<keyword evidence="9" id="KW-1185">Reference proteome</keyword>
<keyword evidence="5" id="KW-0804">Transcription</keyword>
<dbReference type="InterPro" id="IPR018060">
    <property type="entry name" value="HTH_AraC"/>
</dbReference>
<evidence type="ECO:0000313" key="8">
    <source>
        <dbReference type="EMBL" id="RDU99528.1"/>
    </source>
</evidence>
<dbReference type="Proteomes" id="UP000256838">
    <property type="component" value="Unassembled WGS sequence"/>
</dbReference>
<keyword evidence="3" id="KW-0238">DNA-binding</keyword>
<evidence type="ECO:0000256" key="3">
    <source>
        <dbReference type="ARBA" id="ARBA00023125"/>
    </source>
</evidence>
<dbReference type="EMBL" id="QRGA01000004">
    <property type="protein sequence ID" value="RDU99528.1"/>
    <property type="molecule type" value="Genomic_DNA"/>
</dbReference>
<dbReference type="InterPro" id="IPR003313">
    <property type="entry name" value="AraC-bd"/>
</dbReference>
<dbReference type="SMART" id="SM00342">
    <property type="entry name" value="HTH_ARAC"/>
    <property type="match status" value="1"/>
</dbReference>
<comment type="caution">
    <text evidence="8">The sequence shown here is derived from an EMBL/GenBank/DDBJ whole genome shotgun (WGS) entry which is preliminary data.</text>
</comment>
<evidence type="ECO:0000256" key="6">
    <source>
        <dbReference type="SAM" id="MobiDB-lite"/>
    </source>
</evidence>
<dbReference type="CDD" id="cd06124">
    <property type="entry name" value="cupin_NimR-like_N"/>
    <property type="match status" value="1"/>
</dbReference>
<sequence length="323" mass="35378">MSNRTGAHTILVTVASHAHRLSFHQRLFALSTNETAAPATARVHLLDIPPSVAPTPAHPIRVRARPMPAGERIAMHMHAWAQLAYASRGVMRLAIEDSTWMVPPSRAIWVPPRVPHEVVIVEQAYLRTLYIDESVIPAGLDACRVVDVSGLLREVIAALGAEGLDAGRERLLGTLALDEITRSEPLPLSVPMPTEKRLRALCEALLADPGNTDPLEYWAASVGASTRTIARLFRQELGMSFSQWRQQAVLARAIPLLNRGRALSQIAHELGYQSQSAFSAMFRRAFGESPRAFMMRDGEQAPERGSAADDDDFDGTLDASEDT</sequence>
<dbReference type="Pfam" id="PF02311">
    <property type="entry name" value="AraC_binding"/>
    <property type="match status" value="1"/>
</dbReference>
<dbReference type="PROSITE" id="PS01124">
    <property type="entry name" value="HTH_ARAC_FAMILY_2"/>
    <property type="match status" value="1"/>
</dbReference>
<dbReference type="Pfam" id="PF12833">
    <property type="entry name" value="HTH_18"/>
    <property type="match status" value="1"/>
</dbReference>
<dbReference type="PANTHER" id="PTHR11019:SF159">
    <property type="entry name" value="TRANSCRIPTIONAL REGULATOR-RELATED"/>
    <property type="match status" value="1"/>
</dbReference>
<reference evidence="8 9" key="1">
    <citation type="submission" date="2018-08" db="EMBL/GenBank/DDBJ databases">
        <title>Paraburkholderia sp. DHOM06 isolated from forest soil.</title>
        <authorList>
            <person name="Gao Z.-H."/>
            <person name="Qiu L.-H."/>
        </authorList>
    </citation>
    <scope>NUCLEOTIDE SEQUENCE [LARGE SCALE GENOMIC DNA]</scope>
    <source>
        <strain evidence="8 9">DHOM06</strain>
    </source>
</reference>
<gene>
    <name evidence="8" type="ORF">DWV00_07710</name>
</gene>
<evidence type="ECO:0000256" key="5">
    <source>
        <dbReference type="ARBA" id="ARBA00023163"/>
    </source>
</evidence>
<evidence type="ECO:0000313" key="9">
    <source>
        <dbReference type="Proteomes" id="UP000256838"/>
    </source>
</evidence>
<dbReference type="AlphaFoldDB" id="A0A3D8K2I5"/>
<dbReference type="InterPro" id="IPR011051">
    <property type="entry name" value="RmlC_Cupin_sf"/>
</dbReference>
<evidence type="ECO:0000256" key="4">
    <source>
        <dbReference type="ARBA" id="ARBA00023159"/>
    </source>
</evidence>
<keyword evidence="1" id="KW-0678">Repressor</keyword>
<dbReference type="OrthoDB" id="9804543at2"/>
<accession>A0A3D8K2I5</accession>
<protein>
    <submittedName>
        <fullName evidence="8">AraC family transcriptional regulator</fullName>
    </submittedName>
</protein>
<dbReference type="PANTHER" id="PTHR11019">
    <property type="entry name" value="HTH-TYPE TRANSCRIPTIONAL REGULATOR NIMR"/>
    <property type="match status" value="1"/>
</dbReference>
<dbReference type="PRINTS" id="PR00032">
    <property type="entry name" value="HTHARAC"/>
</dbReference>
<dbReference type="Gene3D" id="2.60.120.10">
    <property type="entry name" value="Jelly Rolls"/>
    <property type="match status" value="1"/>
</dbReference>
<dbReference type="SUPFAM" id="SSF46689">
    <property type="entry name" value="Homeodomain-like"/>
    <property type="match status" value="1"/>
</dbReference>
<dbReference type="SUPFAM" id="SSF51182">
    <property type="entry name" value="RmlC-like cupins"/>
    <property type="match status" value="1"/>
</dbReference>
<organism evidence="8 9">
    <name type="scientific">Trinickia dinghuensis</name>
    <dbReference type="NCBI Taxonomy" id="2291023"/>
    <lineage>
        <taxon>Bacteria</taxon>
        <taxon>Pseudomonadati</taxon>
        <taxon>Pseudomonadota</taxon>
        <taxon>Betaproteobacteria</taxon>
        <taxon>Burkholderiales</taxon>
        <taxon>Burkholderiaceae</taxon>
        <taxon>Trinickia</taxon>
    </lineage>
</organism>
<keyword evidence="2" id="KW-0805">Transcription regulation</keyword>
<proteinExistence type="predicted"/>
<dbReference type="InterPro" id="IPR014710">
    <property type="entry name" value="RmlC-like_jellyroll"/>
</dbReference>